<dbReference type="Pfam" id="PF00005">
    <property type="entry name" value="ABC_tran"/>
    <property type="match status" value="2"/>
</dbReference>
<dbReference type="SMART" id="SM00382">
    <property type="entry name" value="AAA"/>
    <property type="match status" value="1"/>
</dbReference>
<dbReference type="GO" id="GO:0005524">
    <property type="term" value="F:ATP binding"/>
    <property type="evidence" value="ECO:0007669"/>
    <property type="project" value="UniProtKB-KW"/>
</dbReference>
<evidence type="ECO:0000313" key="10">
    <source>
        <dbReference type="EMBL" id="OLV17346.1"/>
    </source>
</evidence>
<evidence type="ECO:0000256" key="6">
    <source>
        <dbReference type="ARBA" id="ARBA00022840"/>
    </source>
</evidence>
<evidence type="ECO:0000256" key="8">
    <source>
        <dbReference type="ARBA" id="ARBA00023136"/>
    </source>
</evidence>
<dbReference type="EMBL" id="MSTI01000104">
    <property type="protein sequence ID" value="OLV17346.1"/>
    <property type="molecule type" value="Genomic_DNA"/>
</dbReference>
<comment type="caution">
    <text evidence="10">The sequence shown here is derived from an EMBL/GenBank/DDBJ whole genome shotgun (WGS) entry which is preliminary data.</text>
</comment>
<evidence type="ECO:0000256" key="3">
    <source>
        <dbReference type="ARBA" id="ARBA00022475"/>
    </source>
</evidence>
<protein>
    <submittedName>
        <fullName evidence="10">Lipoprotein releasing system ATP-binding protein LolD</fullName>
    </submittedName>
</protein>
<reference evidence="10 11" key="1">
    <citation type="submission" date="2017-01" db="EMBL/GenBank/DDBJ databases">
        <title>Genome Analysis of Deinococcus marmoris KOPRI26562.</title>
        <authorList>
            <person name="Kim J.H."/>
            <person name="Oh H.-M."/>
        </authorList>
    </citation>
    <scope>NUCLEOTIDE SEQUENCE [LARGE SCALE GENOMIC DNA]</scope>
    <source>
        <strain evidence="10 11">KOPRI26562</strain>
    </source>
</reference>
<dbReference type="InterPro" id="IPR003593">
    <property type="entry name" value="AAA+_ATPase"/>
</dbReference>
<keyword evidence="4" id="KW-0677">Repeat</keyword>
<dbReference type="InterPro" id="IPR003439">
    <property type="entry name" value="ABC_transporter-like_ATP-bd"/>
</dbReference>
<accession>A0A1U7NWQ9</accession>
<evidence type="ECO:0000256" key="4">
    <source>
        <dbReference type="ARBA" id="ARBA00022737"/>
    </source>
</evidence>
<dbReference type="FunFam" id="3.40.50.300:FF:000127">
    <property type="entry name" value="Ribose import ATP-binding protein RbsA"/>
    <property type="match status" value="1"/>
</dbReference>
<organism evidence="10 11">
    <name type="scientific">Deinococcus marmoris</name>
    <dbReference type="NCBI Taxonomy" id="249408"/>
    <lineage>
        <taxon>Bacteria</taxon>
        <taxon>Thermotogati</taxon>
        <taxon>Deinococcota</taxon>
        <taxon>Deinococci</taxon>
        <taxon>Deinococcales</taxon>
        <taxon>Deinococcaceae</taxon>
        <taxon>Deinococcus</taxon>
    </lineage>
</organism>
<keyword evidence="6 10" id="KW-0067">ATP-binding</keyword>
<dbReference type="InterPro" id="IPR027417">
    <property type="entry name" value="P-loop_NTPase"/>
</dbReference>
<evidence type="ECO:0000256" key="7">
    <source>
        <dbReference type="ARBA" id="ARBA00022967"/>
    </source>
</evidence>
<dbReference type="InterPro" id="IPR017871">
    <property type="entry name" value="ABC_transporter-like_CS"/>
</dbReference>
<dbReference type="GO" id="GO:0005886">
    <property type="term" value="C:plasma membrane"/>
    <property type="evidence" value="ECO:0007669"/>
    <property type="project" value="UniProtKB-SubCell"/>
</dbReference>
<dbReference type="PANTHER" id="PTHR43790:SF4">
    <property type="entry name" value="GUANOSINE IMPORT ATP-BINDING PROTEIN NUPO"/>
    <property type="match status" value="1"/>
</dbReference>
<sequence>MGVTHPQQTSSPPALELRGITKRFPGVVANDSVDLTVAAGEVLALLGENGAGKSTLISILYGLYQPDEGTVQLGGQTVRIGSPAEARKLGIGLVPQHPLLVSRHSVAENLALGGGSGLFPARGVAGRVRELSEKYGLEVDPTARVSDLSPGEKQRVEIIRALLGGARVLILDEPTSVLTPQEASGLFRVMRELKADGRSLIFISHKLDEVLDVADRVTVLRRGKVVGGVPTAGATRESLAELMVGRGVDFTRKRGAAPASREVLLDVQGLSANGSRGLPALRGVGFTLGRGEVLGVAGIAGNGQSELVEVLAGLHPARGTVTLDGQPLTGGAAERFQGGVAHIPEDRIHSGTVPSMTVADNLALRGYDRSPLARGLARDLKATDERARQDVEQYSVAPPGIHTHSRLLSGGNIQKLILARELHGNPRLILAVHPTYGLDIGATDQVHRVLLERTQEGAGVLLVSEDLDELLSLSDRIGVMVGGELRGPFPVSEVTRESLGLLMGGAHPHSVPGADQGVVA</sequence>
<gene>
    <name evidence="10" type="ORF">BOO71_0009154</name>
</gene>
<dbReference type="PROSITE" id="PS00211">
    <property type="entry name" value="ABC_TRANSPORTER_1"/>
    <property type="match status" value="2"/>
</dbReference>
<feature type="domain" description="ABC transporter" evidence="9">
    <location>
        <begin position="265"/>
        <end position="507"/>
    </location>
</feature>
<dbReference type="GO" id="GO:0016887">
    <property type="term" value="F:ATP hydrolysis activity"/>
    <property type="evidence" value="ECO:0007669"/>
    <property type="project" value="InterPro"/>
</dbReference>
<keyword evidence="10" id="KW-0449">Lipoprotein</keyword>
<dbReference type="InterPro" id="IPR050107">
    <property type="entry name" value="ABC_carbohydrate_import_ATPase"/>
</dbReference>
<evidence type="ECO:0000256" key="2">
    <source>
        <dbReference type="ARBA" id="ARBA00022448"/>
    </source>
</evidence>
<dbReference type="eggNOG" id="COG3845">
    <property type="taxonomic scope" value="Bacteria"/>
</dbReference>
<keyword evidence="8" id="KW-0472">Membrane</keyword>
<dbReference type="CDD" id="cd03216">
    <property type="entry name" value="ABC_Carb_Monos_I"/>
    <property type="match status" value="1"/>
</dbReference>
<dbReference type="PROSITE" id="PS50893">
    <property type="entry name" value="ABC_TRANSPORTER_2"/>
    <property type="match status" value="2"/>
</dbReference>
<dbReference type="CDD" id="cd03215">
    <property type="entry name" value="ABC_Carb_Monos_II"/>
    <property type="match status" value="1"/>
</dbReference>
<dbReference type="SUPFAM" id="SSF52540">
    <property type="entry name" value="P-loop containing nucleoside triphosphate hydrolases"/>
    <property type="match status" value="2"/>
</dbReference>
<dbReference type="PANTHER" id="PTHR43790">
    <property type="entry name" value="CARBOHYDRATE TRANSPORT ATP-BINDING PROTEIN MG119-RELATED"/>
    <property type="match status" value="1"/>
</dbReference>
<evidence type="ECO:0000259" key="9">
    <source>
        <dbReference type="PROSITE" id="PS50893"/>
    </source>
</evidence>
<keyword evidence="11" id="KW-1185">Reference proteome</keyword>
<name>A0A1U7NWQ9_9DEIO</name>
<proteinExistence type="predicted"/>
<keyword evidence="2" id="KW-0813">Transport</keyword>
<evidence type="ECO:0000256" key="5">
    <source>
        <dbReference type="ARBA" id="ARBA00022741"/>
    </source>
</evidence>
<comment type="subcellular location">
    <subcellularLocation>
        <location evidence="1">Cell membrane</location>
        <topology evidence="1">Peripheral membrane protein</topology>
    </subcellularLocation>
</comment>
<keyword evidence="7" id="KW-1278">Translocase</keyword>
<keyword evidence="3" id="KW-1003">Cell membrane</keyword>
<evidence type="ECO:0000313" key="11">
    <source>
        <dbReference type="Proteomes" id="UP000186607"/>
    </source>
</evidence>
<evidence type="ECO:0000256" key="1">
    <source>
        <dbReference type="ARBA" id="ARBA00004202"/>
    </source>
</evidence>
<dbReference type="Proteomes" id="UP000186607">
    <property type="component" value="Unassembled WGS sequence"/>
</dbReference>
<keyword evidence="5" id="KW-0547">Nucleotide-binding</keyword>
<dbReference type="Gene3D" id="3.40.50.300">
    <property type="entry name" value="P-loop containing nucleotide triphosphate hydrolases"/>
    <property type="match status" value="2"/>
</dbReference>
<dbReference type="STRING" id="249408.BOO71_0009154"/>
<dbReference type="AlphaFoldDB" id="A0A1U7NWQ9"/>
<feature type="domain" description="ABC transporter" evidence="9">
    <location>
        <begin position="15"/>
        <end position="247"/>
    </location>
</feature>